<comment type="subcellular location">
    <subcellularLocation>
        <location evidence="1">Membrane</location>
        <topology evidence="1">Lipid-anchor</topology>
    </subcellularLocation>
</comment>
<evidence type="ECO:0000313" key="10">
    <source>
        <dbReference type="EMBL" id="SME13738.1"/>
    </source>
</evidence>
<evidence type="ECO:0000256" key="2">
    <source>
        <dbReference type="ARBA" id="ARBA00007886"/>
    </source>
</evidence>
<dbReference type="NCBIfam" id="TIGR02887">
    <property type="entry name" value="spore_ger_x_C"/>
    <property type="match status" value="1"/>
</dbReference>
<dbReference type="RefSeq" id="WP_000734945.1">
    <property type="nucleotide sequence ID" value="NZ_CP093424.1"/>
</dbReference>
<evidence type="ECO:0000313" key="11">
    <source>
        <dbReference type="Proteomes" id="UP000194499"/>
    </source>
</evidence>
<keyword evidence="4" id="KW-0732">Signal</keyword>
<protein>
    <recommendedName>
        <fullName evidence="12">Ger(X)C family spore germination protein</fullName>
    </recommendedName>
</protein>
<dbReference type="EMBL" id="FWZB01000039">
    <property type="protein sequence ID" value="SME13738.1"/>
    <property type="molecule type" value="Genomic_DNA"/>
</dbReference>
<evidence type="ECO:0000256" key="1">
    <source>
        <dbReference type="ARBA" id="ARBA00004635"/>
    </source>
</evidence>
<dbReference type="Proteomes" id="UP000194499">
    <property type="component" value="Unassembled WGS sequence"/>
</dbReference>
<evidence type="ECO:0008006" key="12">
    <source>
        <dbReference type="Google" id="ProtNLM"/>
    </source>
</evidence>
<evidence type="ECO:0000256" key="3">
    <source>
        <dbReference type="ARBA" id="ARBA00022544"/>
    </source>
</evidence>
<feature type="domain" description="Spore germination protein N-terminal" evidence="9">
    <location>
        <begin position="25"/>
        <end position="184"/>
    </location>
</feature>
<dbReference type="GO" id="GO:0009847">
    <property type="term" value="P:spore germination"/>
    <property type="evidence" value="ECO:0007669"/>
    <property type="project" value="InterPro"/>
</dbReference>
<reference evidence="11" key="1">
    <citation type="submission" date="2017-04" db="EMBL/GenBank/DDBJ databases">
        <authorList>
            <person name="Criscuolo A."/>
        </authorList>
    </citation>
    <scope>NUCLEOTIDE SEQUENCE [LARGE SCALE GENOMIC DNA]</scope>
</reference>
<evidence type="ECO:0000259" key="8">
    <source>
        <dbReference type="Pfam" id="PF05504"/>
    </source>
</evidence>
<keyword evidence="5" id="KW-0472">Membrane</keyword>
<proteinExistence type="inferred from homology"/>
<dbReference type="InterPro" id="IPR008844">
    <property type="entry name" value="Spore_GerAC-like"/>
</dbReference>
<dbReference type="InterPro" id="IPR038501">
    <property type="entry name" value="Spore_GerAC_C_sf"/>
</dbReference>
<accession>A0A3P1BW52</accession>
<dbReference type="Pfam" id="PF05504">
    <property type="entry name" value="Spore_GerAC"/>
    <property type="match status" value="1"/>
</dbReference>
<evidence type="ECO:0000256" key="6">
    <source>
        <dbReference type="ARBA" id="ARBA00023139"/>
    </source>
</evidence>
<dbReference type="PANTHER" id="PTHR35789">
    <property type="entry name" value="SPORE GERMINATION PROTEIN B3"/>
    <property type="match status" value="1"/>
</dbReference>
<dbReference type="InterPro" id="IPR046953">
    <property type="entry name" value="Spore_GerAC-like_C"/>
</dbReference>
<evidence type="ECO:0000256" key="7">
    <source>
        <dbReference type="ARBA" id="ARBA00023288"/>
    </source>
</evidence>
<keyword evidence="6" id="KW-0564">Palmitate</keyword>
<comment type="similarity">
    <text evidence="2">Belongs to the GerABKC lipoprotein family.</text>
</comment>
<keyword evidence="7" id="KW-0449">Lipoprotein</keyword>
<gene>
    <name evidence="10" type="ORF">BACERE00191_03292</name>
</gene>
<dbReference type="Gene3D" id="3.30.300.210">
    <property type="entry name" value="Nutrient germinant receptor protein C, domain 3"/>
    <property type="match status" value="1"/>
</dbReference>
<dbReference type="Pfam" id="PF25198">
    <property type="entry name" value="Spore_GerAC_N"/>
    <property type="match status" value="1"/>
</dbReference>
<sequence length="360" mass="41066">MKKLLLHLIMIFFFLQTGCTQTYIVDTQRIIHVAGFDITKNKRFQGTILFPEYTHGVKSKPETQSTSARSLETIASRLNAKSPHNVVVGQMRVVLFGKTLGERGMGEIITNLQRDPNIGRDVQLAIVDGSAEELLNRGKQNGSLSIVDLLEQNIRNENIPQTSLNVFLYNYYSSVCDAYVPYIKTDANHSVVVKGLAFLKDDKVVMYTDKRHSVLTKLLLNPTKNGRYEAAIKKNKHKGMVVIQDLAGKSKYDIDQTGDIPKVKINLKLDGLIKNSPTWIDLRKKRNINYIKKQIERNVEKDCEGLIKQFQEKEIDPLGIRDEIRSHTRKWNIKQIRNMYQNIDIDVNLDINIVQSGIGE</sequence>
<name>A0A1Y5ZVV1_9BACI</name>
<feature type="domain" description="Spore germination GerAC-like C-terminal" evidence="8">
    <location>
        <begin position="195"/>
        <end position="357"/>
    </location>
</feature>
<dbReference type="InterPro" id="IPR057336">
    <property type="entry name" value="GerAC_N"/>
</dbReference>
<evidence type="ECO:0000256" key="5">
    <source>
        <dbReference type="ARBA" id="ARBA00023136"/>
    </source>
</evidence>
<organism evidence="10 11">
    <name type="scientific">Bacillus pacificus</name>
    <dbReference type="NCBI Taxonomy" id="2026187"/>
    <lineage>
        <taxon>Bacteria</taxon>
        <taxon>Bacillati</taxon>
        <taxon>Bacillota</taxon>
        <taxon>Bacilli</taxon>
        <taxon>Bacillales</taxon>
        <taxon>Bacillaceae</taxon>
        <taxon>Bacillus</taxon>
        <taxon>Bacillus cereus group</taxon>
    </lineage>
</organism>
<dbReference type="PANTHER" id="PTHR35789:SF1">
    <property type="entry name" value="SPORE GERMINATION PROTEIN B3"/>
    <property type="match status" value="1"/>
</dbReference>
<keyword evidence="3" id="KW-0309">Germination</keyword>
<evidence type="ECO:0000259" key="9">
    <source>
        <dbReference type="Pfam" id="PF25198"/>
    </source>
</evidence>
<evidence type="ECO:0000256" key="4">
    <source>
        <dbReference type="ARBA" id="ARBA00022729"/>
    </source>
</evidence>
<dbReference type="GO" id="GO:0016020">
    <property type="term" value="C:membrane"/>
    <property type="evidence" value="ECO:0007669"/>
    <property type="project" value="UniProtKB-SubCell"/>
</dbReference>
<accession>A0A1Y5ZVV1</accession>
<dbReference type="AlphaFoldDB" id="A0A1Y5ZVV1"/>